<proteinExistence type="predicted"/>
<keyword evidence="2" id="KW-1185">Reference proteome</keyword>
<sequence length="108" mass="12740">MLLFERGPGRQYVARGHYNLSSPAWPGRKVQKQSDWLSFIEVAHRTQLEMSVLIRRRLFPGDEDGDRTCPACKNVDKEAKPIKGRIEWNFQMRYLVSSHRIIRRRSGR</sequence>
<reference evidence="1 2" key="1">
    <citation type="submission" date="2018-06" db="EMBL/GenBank/DDBJ databases">
        <title>A transcriptomic atlas of mushroom development highlights an independent origin of complex multicellularity.</title>
        <authorList>
            <consortium name="DOE Joint Genome Institute"/>
            <person name="Krizsan K."/>
            <person name="Almasi E."/>
            <person name="Merenyi Z."/>
            <person name="Sahu N."/>
            <person name="Viragh M."/>
            <person name="Koszo T."/>
            <person name="Mondo S."/>
            <person name="Kiss B."/>
            <person name="Balint B."/>
            <person name="Kues U."/>
            <person name="Barry K."/>
            <person name="Hegedus J.C."/>
            <person name="Henrissat B."/>
            <person name="Johnson J."/>
            <person name="Lipzen A."/>
            <person name="Ohm R."/>
            <person name="Nagy I."/>
            <person name="Pangilinan J."/>
            <person name="Yan J."/>
            <person name="Xiong Y."/>
            <person name="Grigoriev I.V."/>
            <person name="Hibbett D.S."/>
            <person name="Nagy L.G."/>
        </authorList>
    </citation>
    <scope>NUCLEOTIDE SEQUENCE [LARGE SCALE GENOMIC DNA]</scope>
    <source>
        <strain evidence="1 2">SZMC22713</strain>
    </source>
</reference>
<dbReference type="EMBL" id="ML170235">
    <property type="protein sequence ID" value="TDL16765.1"/>
    <property type="molecule type" value="Genomic_DNA"/>
</dbReference>
<dbReference type="AlphaFoldDB" id="A0A4Y7PNI3"/>
<dbReference type="VEuPathDB" id="FungiDB:BD410DRAFT_611782"/>
<dbReference type="Proteomes" id="UP000294933">
    <property type="component" value="Unassembled WGS sequence"/>
</dbReference>
<evidence type="ECO:0000313" key="1">
    <source>
        <dbReference type="EMBL" id="TDL16765.1"/>
    </source>
</evidence>
<protein>
    <submittedName>
        <fullName evidence="1">Uncharacterized protein</fullName>
    </submittedName>
</protein>
<accession>A0A4Y7PNI3</accession>
<evidence type="ECO:0000313" key="2">
    <source>
        <dbReference type="Proteomes" id="UP000294933"/>
    </source>
</evidence>
<organism evidence="1 2">
    <name type="scientific">Rickenella mellea</name>
    <dbReference type="NCBI Taxonomy" id="50990"/>
    <lineage>
        <taxon>Eukaryota</taxon>
        <taxon>Fungi</taxon>
        <taxon>Dikarya</taxon>
        <taxon>Basidiomycota</taxon>
        <taxon>Agaricomycotina</taxon>
        <taxon>Agaricomycetes</taxon>
        <taxon>Hymenochaetales</taxon>
        <taxon>Rickenellaceae</taxon>
        <taxon>Rickenella</taxon>
    </lineage>
</organism>
<name>A0A4Y7PNI3_9AGAM</name>
<gene>
    <name evidence="1" type="ORF">BD410DRAFT_611782</name>
</gene>